<protein>
    <recommendedName>
        <fullName evidence="4">BNR/Asp-box repeat protein</fullName>
    </recommendedName>
</protein>
<feature type="region of interest" description="Disordered" evidence="1">
    <location>
        <begin position="1"/>
        <end position="22"/>
    </location>
</feature>
<dbReference type="PATRIC" id="fig|698948.3.peg.973"/>
<reference evidence="2 3" key="1">
    <citation type="submission" date="2012-03" db="EMBL/GenBank/DDBJ databases">
        <title>Complete sequence of chromosome of Thermoanaerobacterium thermosaccharolyticum M0795.</title>
        <authorList>
            <consortium name="US DOE Joint Genome Institute"/>
            <person name="Lucas S."/>
            <person name="Han J."/>
            <person name="Lapidus A."/>
            <person name="Cheng J.-F."/>
            <person name="Goodwin L."/>
            <person name="Pitluck S."/>
            <person name="Peters L."/>
            <person name="Teshima H."/>
            <person name="Detter J.C."/>
            <person name="Han C."/>
            <person name="Tapia R."/>
            <person name="Land M."/>
            <person name="Hauser L."/>
            <person name="Kyrpides N."/>
            <person name="Ivanova N."/>
            <person name="Pagani I."/>
            <person name="Feinberg L."/>
            <person name="Folden J."/>
            <person name="Hogsett D."/>
            <person name="Shaw J."/>
            <person name="Woyke T."/>
        </authorList>
    </citation>
    <scope>NUCLEOTIDE SEQUENCE [LARGE SCALE GENOMIC DNA]</scope>
    <source>
        <strain evidence="2 3">M0795</strain>
    </source>
</reference>
<dbReference type="Proteomes" id="UP000010845">
    <property type="component" value="Chromosome"/>
</dbReference>
<evidence type="ECO:0000313" key="3">
    <source>
        <dbReference type="Proteomes" id="UP000010845"/>
    </source>
</evidence>
<dbReference type="AlphaFoldDB" id="L0IKX9"/>
<evidence type="ECO:0000313" key="2">
    <source>
        <dbReference type="EMBL" id="AGB18637.1"/>
    </source>
</evidence>
<sequence>MYNIVKYKQGRKSSSKKSGLNNKKNKDIVSFEKLKWDFKDNHISLYNLQLYKSIDGGKSWNKISIPMDEIPKKSHADAESIVPYFLENNGWVSWIVGLATIKP</sequence>
<dbReference type="HOGENOM" id="CLU_2262524_0_0_9"/>
<accession>L0IKX9</accession>
<dbReference type="EMBL" id="CP003066">
    <property type="protein sequence ID" value="AGB18637.1"/>
    <property type="molecule type" value="Genomic_DNA"/>
</dbReference>
<dbReference type="KEGG" id="tto:Thethe_00974"/>
<dbReference type="RefSeq" id="WP_015311322.1">
    <property type="nucleotide sequence ID" value="NC_019970.1"/>
</dbReference>
<name>L0IKX9_THETR</name>
<gene>
    <name evidence="2" type="ORF">Thethe_00974</name>
</gene>
<proteinExistence type="predicted"/>
<evidence type="ECO:0000256" key="1">
    <source>
        <dbReference type="SAM" id="MobiDB-lite"/>
    </source>
</evidence>
<evidence type="ECO:0008006" key="4">
    <source>
        <dbReference type="Google" id="ProtNLM"/>
    </source>
</evidence>
<organism evidence="2 3">
    <name type="scientific">Thermoanaerobacterium thermosaccharolyticum M0795</name>
    <dbReference type="NCBI Taxonomy" id="698948"/>
    <lineage>
        <taxon>Bacteria</taxon>
        <taxon>Bacillati</taxon>
        <taxon>Bacillota</taxon>
        <taxon>Clostridia</taxon>
        <taxon>Thermoanaerobacterales</taxon>
        <taxon>Thermoanaerobacteraceae</taxon>
        <taxon>Thermoanaerobacterium</taxon>
    </lineage>
</organism>